<dbReference type="Pfam" id="PF04100">
    <property type="entry name" value="Vps53_N"/>
    <property type="match status" value="1"/>
</dbReference>
<dbReference type="EMBL" id="MU069629">
    <property type="protein sequence ID" value="KAF5837072.1"/>
    <property type="molecule type" value="Genomic_DNA"/>
</dbReference>
<evidence type="ECO:0000256" key="1">
    <source>
        <dbReference type="SAM" id="MobiDB-lite"/>
    </source>
</evidence>
<dbReference type="InterPro" id="IPR039766">
    <property type="entry name" value="Vps53"/>
</dbReference>
<evidence type="ECO:0000259" key="2">
    <source>
        <dbReference type="Pfam" id="PF04100"/>
    </source>
</evidence>
<gene>
    <name evidence="3" type="ORF">DUNSADRAFT_4853</name>
</gene>
<evidence type="ECO:0000313" key="4">
    <source>
        <dbReference type="Proteomes" id="UP000815325"/>
    </source>
</evidence>
<sequence length="86" mass="9799">MCYSKQIRNGDKEIFRAVRTQGGAHAQARQELEHGQGQILDLFQQVTKIQTKAEESENVVQDICRGDTGFSTQGPQWKSLEDEFRT</sequence>
<accession>A0ABQ7GR38</accession>
<dbReference type="Proteomes" id="UP000815325">
    <property type="component" value="Unassembled WGS sequence"/>
</dbReference>
<organism evidence="3 4">
    <name type="scientific">Dunaliella salina</name>
    <name type="common">Green alga</name>
    <name type="synonym">Protococcus salinus</name>
    <dbReference type="NCBI Taxonomy" id="3046"/>
    <lineage>
        <taxon>Eukaryota</taxon>
        <taxon>Viridiplantae</taxon>
        <taxon>Chlorophyta</taxon>
        <taxon>core chlorophytes</taxon>
        <taxon>Chlorophyceae</taxon>
        <taxon>CS clade</taxon>
        <taxon>Chlamydomonadales</taxon>
        <taxon>Dunaliellaceae</taxon>
        <taxon>Dunaliella</taxon>
    </lineage>
</organism>
<comment type="caution">
    <text evidence="3">The sequence shown here is derived from an EMBL/GenBank/DDBJ whole genome shotgun (WGS) entry which is preliminary data.</text>
</comment>
<dbReference type="PANTHER" id="PTHR12820">
    <property type="entry name" value="VACUOLAR SORTING PROTEIN 53"/>
    <property type="match status" value="1"/>
</dbReference>
<name>A0ABQ7GR38_DUNSA</name>
<feature type="region of interest" description="Disordered" evidence="1">
    <location>
        <begin position="66"/>
        <end position="86"/>
    </location>
</feature>
<feature type="domain" description="Vps53 N-terminal" evidence="2">
    <location>
        <begin position="5"/>
        <end position="66"/>
    </location>
</feature>
<reference evidence="3" key="1">
    <citation type="submission" date="2017-08" db="EMBL/GenBank/DDBJ databases">
        <authorList>
            <person name="Polle J.E."/>
            <person name="Barry K."/>
            <person name="Cushman J."/>
            <person name="Schmutz J."/>
            <person name="Tran D."/>
            <person name="Hathwaick L.T."/>
            <person name="Yim W.C."/>
            <person name="Jenkins J."/>
            <person name="Mckie-Krisberg Z.M."/>
            <person name="Prochnik S."/>
            <person name="Lindquist E."/>
            <person name="Dockter R.B."/>
            <person name="Adam C."/>
            <person name="Molina H."/>
            <person name="Bunkerborg J."/>
            <person name="Jin E."/>
            <person name="Buchheim M."/>
            <person name="Magnuson J."/>
        </authorList>
    </citation>
    <scope>NUCLEOTIDE SEQUENCE</scope>
    <source>
        <strain evidence="3">CCAP 19/18</strain>
    </source>
</reference>
<keyword evidence="4" id="KW-1185">Reference proteome</keyword>
<dbReference type="PANTHER" id="PTHR12820:SF0">
    <property type="entry name" value="VACUOLAR PROTEIN SORTING-ASSOCIATED PROTEIN 53 HOMOLOG"/>
    <property type="match status" value="1"/>
</dbReference>
<proteinExistence type="predicted"/>
<dbReference type="InterPro" id="IPR007234">
    <property type="entry name" value="Vps53_N"/>
</dbReference>
<protein>
    <recommendedName>
        <fullName evidence="2">Vps53 N-terminal domain-containing protein</fullName>
    </recommendedName>
</protein>
<evidence type="ECO:0000313" key="3">
    <source>
        <dbReference type="EMBL" id="KAF5837072.1"/>
    </source>
</evidence>